<sequence length="1061" mass="122186">MSFKVSCENVADSMRKHAETLTAHLRLAQDEVKARSVMLAHTEEQAAFQRQQHLLERKELEDEYAKQAWQADKNELKIQEMMAESSNTAAETVSRIARSQEKEAKAAARAEQLEVILRELRATLAHSQEESTESSKQVLSLEKAHSDFQEKLAENRKITADLETQIHDLEDQLKLCSTELHESEARHLQQQQQQISQERSRQQTQEMRMEQMQRQCQMSQVQVSEAHDALQAKEKEIRHLEKLQEEDHKRHSSLSSLRDQLDFNCRELNHQIQQLNAVNKEEQKKSTAIELRLEQVEAEAQYASSEAVQAARQQEFAFETLMARCSASEHSVQQLEETRKQLRAQLAAQSRLRESERYAEQVVAATLGPAEAPDSDAVRRNLEAKGLELTELEFTLREVELNSDRLQQYLEQSQSNLEMQTEEKIRLEDHYAASRRQLMDTEAKLREVQGQCSYWKSQHQSEEQRAQQWETKVEDLLRDLQCLQSELAKVQGLPPTEAVLPSRDAREIRQLQQELQLVSGQAKEQAQQLEHGRSVQQNLMAARAQLDEGYREAQERLAQAEEELDELRAQGNSARRSEARHYQEELLALRTAQATMEAQSQARERSAEERVQKFTMDLRHLSQRNSNLLEENQDRKAAALNLEDSIKRLRTDVDHMSTARKEEGEMFMHQEDATRHLEIALEMQTQRTEELFSENSNLHSEIEQLERRCRGQEEKSAQTLQGALSIEKQLLAVRAKHGQLQEAYREQRHLRAKEAEDGRASTKGIVDALKEELSQLREEAAAERAVREETDRIQEEVEEKVRRLHSEELQGIHFEHNALRSALHLQRRNSTAALEAQRWALRREKQLRKKRYALLMAASEELRGGLMRLKEATESAAVADASVEDQDQQVAEELEQVKLDQQVLSDSRAVEQEKMAHLDEVQLQLKDERKAATPNQLRIQELLVAERLALEEVEKQEAVVAEDKQHFNEDYKKLEEAHAEERCSRERAEAYHHQVAAETQLLAVDLLKLQGVFEADGESESNFSQGSKGVREGRPLLEVASSEDEEEGSEPGEDGHVHADP</sequence>
<evidence type="ECO:0000256" key="2">
    <source>
        <dbReference type="SAM" id="MobiDB-lite"/>
    </source>
</evidence>
<feature type="coiled-coil region" evidence="1">
    <location>
        <begin position="396"/>
        <end position="577"/>
    </location>
</feature>
<dbReference type="EMBL" id="CAMXCT010000624">
    <property type="protein sequence ID" value="CAI3981304.1"/>
    <property type="molecule type" value="Genomic_DNA"/>
</dbReference>
<evidence type="ECO:0000313" key="5">
    <source>
        <dbReference type="Proteomes" id="UP001152797"/>
    </source>
</evidence>
<keyword evidence="1" id="KW-0175">Coiled coil</keyword>
<comment type="caution">
    <text evidence="3">The sequence shown here is derived from an EMBL/GenBank/DDBJ whole genome shotgun (WGS) entry which is preliminary data.</text>
</comment>
<dbReference type="EMBL" id="CAMXCT020000624">
    <property type="protein sequence ID" value="CAL1134679.1"/>
    <property type="molecule type" value="Genomic_DNA"/>
</dbReference>
<evidence type="ECO:0000256" key="1">
    <source>
        <dbReference type="SAM" id="Coils"/>
    </source>
</evidence>
<dbReference type="OrthoDB" id="10687207at2759"/>
<feature type="coiled-coil region" evidence="1">
    <location>
        <begin position="688"/>
        <end position="715"/>
    </location>
</feature>
<accession>A0A9P1FL58</accession>
<organism evidence="3">
    <name type="scientific">Cladocopium goreaui</name>
    <dbReference type="NCBI Taxonomy" id="2562237"/>
    <lineage>
        <taxon>Eukaryota</taxon>
        <taxon>Sar</taxon>
        <taxon>Alveolata</taxon>
        <taxon>Dinophyceae</taxon>
        <taxon>Suessiales</taxon>
        <taxon>Symbiodiniaceae</taxon>
        <taxon>Cladocopium</taxon>
    </lineage>
</organism>
<feature type="region of interest" description="Disordered" evidence="2">
    <location>
        <begin position="184"/>
        <end position="207"/>
    </location>
</feature>
<keyword evidence="5" id="KW-1185">Reference proteome</keyword>
<reference evidence="4 5" key="2">
    <citation type="submission" date="2024-05" db="EMBL/GenBank/DDBJ databases">
        <authorList>
            <person name="Chen Y."/>
            <person name="Shah S."/>
            <person name="Dougan E. K."/>
            <person name="Thang M."/>
            <person name="Chan C."/>
        </authorList>
    </citation>
    <scope>NUCLEOTIDE SEQUENCE [LARGE SCALE GENOMIC DNA]</scope>
</reference>
<reference evidence="3" key="1">
    <citation type="submission" date="2022-10" db="EMBL/GenBank/DDBJ databases">
        <authorList>
            <person name="Chen Y."/>
            <person name="Dougan E. K."/>
            <person name="Chan C."/>
            <person name="Rhodes N."/>
            <person name="Thang M."/>
        </authorList>
    </citation>
    <scope>NUCLEOTIDE SEQUENCE</scope>
</reference>
<dbReference type="AlphaFoldDB" id="A0A9P1FL58"/>
<feature type="coiled-coil region" evidence="1">
    <location>
        <begin position="759"/>
        <end position="807"/>
    </location>
</feature>
<proteinExistence type="predicted"/>
<feature type="region of interest" description="Disordered" evidence="2">
    <location>
        <begin position="1016"/>
        <end position="1061"/>
    </location>
</feature>
<gene>
    <name evidence="3" type="ORF">C1SCF055_LOCUS9106</name>
</gene>
<feature type="compositionally biased region" description="Low complexity" evidence="2">
    <location>
        <begin position="189"/>
        <end position="207"/>
    </location>
</feature>
<name>A0A9P1FL58_9DINO</name>
<evidence type="ECO:0000313" key="4">
    <source>
        <dbReference type="EMBL" id="CAL4768616.1"/>
    </source>
</evidence>
<dbReference type="EMBL" id="CAMXCT030000624">
    <property type="protein sequence ID" value="CAL4768616.1"/>
    <property type="molecule type" value="Genomic_DNA"/>
</dbReference>
<protein>
    <submittedName>
        <fullName evidence="4">Myb-like domain-containing protein</fullName>
    </submittedName>
</protein>
<feature type="compositionally biased region" description="Acidic residues" evidence="2">
    <location>
        <begin position="1041"/>
        <end position="1052"/>
    </location>
</feature>
<evidence type="ECO:0000313" key="3">
    <source>
        <dbReference type="EMBL" id="CAI3981304.1"/>
    </source>
</evidence>
<dbReference type="Proteomes" id="UP001152797">
    <property type="component" value="Unassembled WGS sequence"/>
</dbReference>